<dbReference type="PANTHER" id="PTHR34136">
    <property type="match status" value="1"/>
</dbReference>
<evidence type="ECO:0000256" key="2">
    <source>
        <dbReference type="ARBA" id="ARBA00022679"/>
    </source>
</evidence>
<reference evidence="4" key="1">
    <citation type="journal article" date="2019" name="Int. J. Syst. Evol. Microbiol.">
        <title>The Global Catalogue of Microorganisms (GCM) 10K type strain sequencing project: providing services to taxonomists for standard genome sequencing and annotation.</title>
        <authorList>
            <consortium name="The Broad Institute Genomics Platform"/>
            <consortium name="The Broad Institute Genome Sequencing Center for Infectious Disease"/>
            <person name="Wu L."/>
            <person name="Ma J."/>
        </authorList>
    </citation>
    <scope>NUCLEOTIDE SEQUENCE [LARGE SCALE GENOMIC DNA]</scope>
    <source>
        <strain evidence="4">KACC 12507</strain>
    </source>
</reference>
<evidence type="ECO:0000313" key="4">
    <source>
        <dbReference type="Proteomes" id="UP001595897"/>
    </source>
</evidence>
<keyword evidence="1" id="KW-0328">Glycosyltransferase</keyword>
<dbReference type="Proteomes" id="UP001595897">
    <property type="component" value="Unassembled WGS sequence"/>
</dbReference>
<organism evidence="3 4">
    <name type="scientific">Glaciecola siphonariae</name>
    <dbReference type="NCBI Taxonomy" id="521012"/>
    <lineage>
        <taxon>Bacteria</taxon>
        <taxon>Pseudomonadati</taxon>
        <taxon>Pseudomonadota</taxon>
        <taxon>Gammaproteobacteria</taxon>
        <taxon>Alteromonadales</taxon>
        <taxon>Alteromonadaceae</taxon>
        <taxon>Glaciecola</taxon>
    </lineage>
</organism>
<dbReference type="Pfam" id="PF03808">
    <property type="entry name" value="Glyco_tran_WecG"/>
    <property type="match status" value="1"/>
</dbReference>
<accession>A0ABV9M1J3</accession>
<dbReference type="EMBL" id="JBHSGU010000029">
    <property type="protein sequence ID" value="MFC4701986.1"/>
    <property type="molecule type" value="Genomic_DNA"/>
</dbReference>
<dbReference type="PANTHER" id="PTHR34136:SF1">
    <property type="entry name" value="UDP-N-ACETYL-D-MANNOSAMINURONIC ACID TRANSFERASE"/>
    <property type="match status" value="1"/>
</dbReference>
<proteinExistence type="predicted"/>
<keyword evidence="2" id="KW-0808">Transferase</keyword>
<dbReference type="InterPro" id="IPR004629">
    <property type="entry name" value="WecG_TagA_CpsF"/>
</dbReference>
<dbReference type="CDD" id="cd06533">
    <property type="entry name" value="Glyco_transf_WecG_TagA"/>
    <property type="match status" value="1"/>
</dbReference>
<gene>
    <name evidence="3" type="ORF">ACFO4O_17710</name>
</gene>
<evidence type="ECO:0000256" key="1">
    <source>
        <dbReference type="ARBA" id="ARBA00022676"/>
    </source>
</evidence>
<name>A0ABV9M1J3_9ALTE</name>
<comment type="caution">
    <text evidence="3">The sequence shown here is derived from an EMBL/GenBank/DDBJ whole genome shotgun (WGS) entry which is preliminary data.</text>
</comment>
<evidence type="ECO:0000313" key="3">
    <source>
        <dbReference type="EMBL" id="MFC4701986.1"/>
    </source>
</evidence>
<dbReference type="NCBIfam" id="TIGR00696">
    <property type="entry name" value="wecG_tagA_cpsF"/>
    <property type="match status" value="1"/>
</dbReference>
<sequence length="257" mass="28812">MTLKDVVFANVGGLKTACVTREQLVDIIASQVDMVRERSASQPMVVFDSNGHGISLANSDKAFYEALTQADLIHADGQSVVSMSKWLGGVSIPERSATTDLMHDIPGRKGLTLSHFLLGGSENVVSQCGELLTKRYANFKLNGTHHGYFDKQNCDQLIAQINAAKPDILWVGLGKPEEQFWVIQHKDKLQVPVIITCGGCYNYVTGDYCRAPMWMQKAGIEWLHRLLTQPKKLFWRYLTTNPHSVYCVLKHKFRQTT</sequence>
<keyword evidence="4" id="KW-1185">Reference proteome</keyword>
<dbReference type="RefSeq" id="WP_382410970.1">
    <property type="nucleotide sequence ID" value="NZ_JBHSGU010000029.1"/>
</dbReference>
<protein>
    <submittedName>
        <fullName evidence="3">WecB/TagA/CpsF family glycosyltransferase</fullName>
    </submittedName>
</protein>